<dbReference type="EMBL" id="PXYL01000020">
    <property type="protein sequence ID" value="PSJ56066.1"/>
    <property type="molecule type" value="Genomic_DNA"/>
</dbReference>
<gene>
    <name evidence="4" type="ORF">C7I85_25410</name>
</gene>
<dbReference type="RefSeq" id="WP_106726797.1">
    <property type="nucleotide sequence ID" value="NZ_PXYL01000020.1"/>
</dbReference>
<dbReference type="InterPro" id="IPR006059">
    <property type="entry name" value="SBP"/>
</dbReference>
<proteinExistence type="predicted"/>
<feature type="signal peptide" evidence="3">
    <location>
        <begin position="1"/>
        <end position="24"/>
    </location>
</feature>
<evidence type="ECO:0000256" key="3">
    <source>
        <dbReference type="SAM" id="SignalP"/>
    </source>
</evidence>
<name>A0A2P7S0U4_9HYPH</name>
<keyword evidence="2" id="KW-0574">Periplasm</keyword>
<protein>
    <submittedName>
        <fullName evidence="4">ABC transporter substrate-binding protein</fullName>
    </submittedName>
</protein>
<dbReference type="Proteomes" id="UP000240653">
    <property type="component" value="Unassembled WGS sequence"/>
</dbReference>
<evidence type="ECO:0000313" key="4">
    <source>
        <dbReference type="EMBL" id="PSJ56066.1"/>
    </source>
</evidence>
<keyword evidence="5" id="KW-1185">Reference proteome</keyword>
<sequence>MTLTLKIAAIAATAAFSATSLAVAASEEMVAEANKEGAIAIYAATDLSQAQALLDAFTAKYPGIKIDYNDVGTNGVYNRVISEAAAKQVGGDLIWTSGVDQAVKLGADGYLTQYESPEVASLPSWAVYDKTVYATTLEPIGIIYNKTVLPEDQVPQTRAELAALFAKPEFSGKIGTFDPEKSGVGFMIQTNDSKQRDDYWTLAEAFGAAKGKTYAATGAMRETVVSGENAIAFNLIGSYALDWVKTTPNLGVAFTKDYTAAFSRTAAIVKDGPHPNAAKLFLDFMLSKEGQDAIASKGMPSLREDVDAGLNIKTLNELVGGNLKPMALDASRLEFMEPAKRLEFLKQWHAAVKG</sequence>
<dbReference type="PANTHER" id="PTHR30006:SF25">
    <property type="entry name" value="PHOSPHOGLYCERATE TRANSPORT REGULATORY PROTEIN PGTC"/>
    <property type="match status" value="1"/>
</dbReference>
<reference evidence="4 5" key="1">
    <citation type="submission" date="2018-03" db="EMBL/GenBank/DDBJ databases">
        <title>The draft genome of Mesorhizobium soli JCM 19897.</title>
        <authorList>
            <person name="Li L."/>
            <person name="Liu L."/>
            <person name="Liang L."/>
            <person name="Wang T."/>
            <person name="Zhang X."/>
        </authorList>
    </citation>
    <scope>NUCLEOTIDE SEQUENCE [LARGE SCALE GENOMIC DNA]</scope>
    <source>
        <strain evidence="4 5">JCM 19897</strain>
    </source>
</reference>
<evidence type="ECO:0000256" key="2">
    <source>
        <dbReference type="ARBA" id="ARBA00022764"/>
    </source>
</evidence>
<feature type="chain" id="PRO_5015203806" evidence="3">
    <location>
        <begin position="25"/>
        <end position="354"/>
    </location>
</feature>
<dbReference type="AlphaFoldDB" id="A0A2P7S0U4"/>
<evidence type="ECO:0000313" key="5">
    <source>
        <dbReference type="Proteomes" id="UP000240653"/>
    </source>
</evidence>
<dbReference type="OrthoDB" id="8673316at2"/>
<evidence type="ECO:0000256" key="1">
    <source>
        <dbReference type="ARBA" id="ARBA00022729"/>
    </source>
</evidence>
<dbReference type="Gene3D" id="3.40.190.10">
    <property type="entry name" value="Periplasmic binding protein-like II"/>
    <property type="match status" value="2"/>
</dbReference>
<dbReference type="PANTHER" id="PTHR30006">
    <property type="entry name" value="THIAMINE-BINDING PERIPLASMIC PROTEIN-RELATED"/>
    <property type="match status" value="1"/>
</dbReference>
<organism evidence="4 5">
    <name type="scientific">Pseudaminobacter soli</name>
    <name type="common">ex Li et al. 2025</name>
    <dbReference type="NCBI Taxonomy" id="1295366"/>
    <lineage>
        <taxon>Bacteria</taxon>
        <taxon>Pseudomonadati</taxon>
        <taxon>Pseudomonadota</taxon>
        <taxon>Alphaproteobacteria</taxon>
        <taxon>Hyphomicrobiales</taxon>
        <taxon>Phyllobacteriaceae</taxon>
        <taxon>Pseudaminobacter</taxon>
    </lineage>
</organism>
<dbReference type="SUPFAM" id="SSF53850">
    <property type="entry name" value="Periplasmic binding protein-like II"/>
    <property type="match status" value="1"/>
</dbReference>
<dbReference type="GO" id="GO:0030288">
    <property type="term" value="C:outer membrane-bounded periplasmic space"/>
    <property type="evidence" value="ECO:0007669"/>
    <property type="project" value="TreeGrafter"/>
</dbReference>
<comment type="caution">
    <text evidence="4">The sequence shown here is derived from an EMBL/GenBank/DDBJ whole genome shotgun (WGS) entry which is preliminary data.</text>
</comment>
<keyword evidence="1 3" id="KW-0732">Signal</keyword>
<accession>A0A2P7S0U4</accession>
<dbReference type="Pfam" id="PF01547">
    <property type="entry name" value="SBP_bac_1"/>
    <property type="match status" value="1"/>
</dbReference>